<feature type="chain" id="PRO_5038708890" evidence="1">
    <location>
        <begin position="22"/>
        <end position="113"/>
    </location>
</feature>
<dbReference type="Gene3D" id="2.40.50.140">
    <property type="entry name" value="Nucleic acid-binding proteins"/>
    <property type="match status" value="1"/>
</dbReference>
<feature type="signal peptide" evidence="1">
    <location>
        <begin position="1"/>
        <end position="21"/>
    </location>
</feature>
<reference evidence="2 3" key="1">
    <citation type="submission" date="2018-05" db="EMBL/GenBank/DDBJ databases">
        <title>Freshwater and sediment microbial communities from various areas in North America, analyzing microbe dynamics in response to fracking.</title>
        <authorList>
            <person name="Lamendella R."/>
        </authorList>
    </citation>
    <scope>NUCLEOTIDE SEQUENCE [LARGE SCALE GENOMIC DNA]</scope>
    <source>
        <strain evidence="2 3">15_TX</strain>
    </source>
</reference>
<gene>
    <name evidence="2" type="ORF">DFO73_102249</name>
</gene>
<dbReference type="InterPro" id="IPR021598">
    <property type="entry name" value="DUF3221"/>
</dbReference>
<evidence type="ECO:0000313" key="3">
    <source>
        <dbReference type="Proteomes" id="UP000247150"/>
    </source>
</evidence>
<proteinExistence type="predicted"/>
<evidence type="ECO:0000313" key="2">
    <source>
        <dbReference type="EMBL" id="PWW31254.1"/>
    </source>
</evidence>
<dbReference type="Pfam" id="PF11518">
    <property type="entry name" value="DUF3221"/>
    <property type="match status" value="1"/>
</dbReference>
<comment type="caution">
    <text evidence="2">The sequence shown here is derived from an EMBL/GenBank/DDBJ whole genome shotgun (WGS) entry which is preliminary data.</text>
</comment>
<dbReference type="InterPro" id="IPR012340">
    <property type="entry name" value="NA-bd_OB-fold"/>
</dbReference>
<dbReference type="RefSeq" id="WP_110063796.1">
    <property type="nucleotide sequence ID" value="NZ_QGTW01000002.1"/>
</dbReference>
<dbReference type="EMBL" id="QGTW01000002">
    <property type="protein sequence ID" value="PWW31254.1"/>
    <property type="molecule type" value="Genomic_DNA"/>
</dbReference>
<sequence>MKKILLIGICFVFLVACSSNNENIGKSINNENEKTHIENDMPAITGEIVKIENGRFLVESTTEKLPDGRPDAIWFSTNDIESLRVGQLVSVWTNEINESYPAQANADKIEIKE</sequence>
<keyword evidence="1" id="KW-0732">Signal</keyword>
<accession>A0A2V3ACK5</accession>
<dbReference type="Proteomes" id="UP000247150">
    <property type="component" value="Unassembled WGS sequence"/>
</dbReference>
<protein>
    <submittedName>
        <fullName evidence="2">Uncharacterized protein DUF3221</fullName>
    </submittedName>
</protein>
<name>A0A2V3ACK5_9BACI</name>
<organism evidence="2 3">
    <name type="scientific">Cytobacillus oceanisediminis</name>
    <dbReference type="NCBI Taxonomy" id="665099"/>
    <lineage>
        <taxon>Bacteria</taxon>
        <taxon>Bacillati</taxon>
        <taxon>Bacillota</taxon>
        <taxon>Bacilli</taxon>
        <taxon>Bacillales</taxon>
        <taxon>Bacillaceae</taxon>
        <taxon>Cytobacillus</taxon>
    </lineage>
</organism>
<dbReference type="AlphaFoldDB" id="A0A2V3ACK5"/>
<dbReference type="OrthoDB" id="2603210at2"/>
<dbReference type="PROSITE" id="PS51257">
    <property type="entry name" value="PROKAR_LIPOPROTEIN"/>
    <property type="match status" value="1"/>
</dbReference>
<evidence type="ECO:0000256" key="1">
    <source>
        <dbReference type="SAM" id="SignalP"/>
    </source>
</evidence>